<keyword evidence="5 10" id="KW-0479">Metal-binding</keyword>
<feature type="binding site" evidence="11">
    <location>
        <position position="304"/>
    </location>
    <ligand>
        <name>Mg(2+)</name>
        <dbReference type="ChEBI" id="CHEBI:18420"/>
    </ligand>
</feature>
<organism evidence="13 14">
    <name type="scientific">Intestinimonas massiliensis</name>
    <name type="common">ex Afouda et al. 2020</name>
    <dbReference type="NCBI Taxonomy" id="1673721"/>
    <lineage>
        <taxon>Bacteria</taxon>
        <taxon>Bacillati</taxon>
        <taxon>Bacillota</taxon>
        <taxon>Clostridia</taxon>
        <taxon>Eubacteriales</taxon>
        <taxon>Intestinimonas</taxon>
    </lineage>
</organism>
<evidence type="ECO:0000256" key="5">
    <source>
        <dbReference type="ARBA" id="ARBA00022723"/>
    </source>
</evidence>
<comment type="caution">
    <text evidence="13">The sequence shown here is derived from an EMBL/GenBank/DDBJ whole genome shotgun (WGS) entry which is preliminary data.</text>
</comment>
<dbReference type="InterPro" id="IPR024932">
    <property type="entry name" value="ApbE"/>
</dbReference>
<feature type="signal peptide" evidence="12">
    <location>
        <begin position="1"/>
        <end position="20"/>
    </location>
</feature>
<dbReference type="GO" id="GO:0016740">
    <property type="term" value="F:transferase activity"/>
    <property type="evidence" value="ECO:0007669"/>
    <property type="project" value="UniProtKB-UniRule"/>
</dbReference>
<dbReference type="EMBL" id="JANFYS010000012">
    <property type="protein sequence ID" value="MCQ4770243.1"/>
    <property type="molecule type" value="Genomic_DNA"/>
</dbReference>
<dbReference type="GO" id="GO:0005886">
    <property type="term" value="C:plasma membrane"/>
    <property type="evidence" value="ECO:0007669"/>
    <property type="project" value="UniProtKB-SubCell"/>
</dbReference>
<comment type="cofactor">
    <cofactor evidence="11">
        <name>Mg(2+)</name>
        <dbReference type="ChEBI" id="CHEBI:18420"/>
    </cofactor>
    <cofactor evidence="11">
        <name>Mn(2+)</name>
        <dbReference type="ChEBI" id="CHEBI:29035"/>
    </cofactor>
    <text evidence="11">Magnesium. Can also use manganese.</text>
</comment>
<feature type="binding site" evidence="11">
    <location>
        <position position="186"/>
    </location>
    <ligand>
        <name>Mg(2+)</name>
        <dbReference type="ChEBI" id="CHEBI:18420"/>
    </ligand>
</feature>
<keyword evidence="12" id="KW-1003">Cell membrane</keyword>
<evidence type="ECO:0000256" key="4">
    <source>
        <dbReference type="ARBA" id="ARBA00022679"/>
    </source>
</evidence>
<reference evidence="13" key="1">
    <citation type="submission" date="2022-06" db="EMBL/GenBank/DDBJ databases">
        <title>Isolation of gut microbiota from human fecal samples.</title>
        <authorList>
            <person name="Pamer E.G."/>
            <person name="Barat B."/>
            <person name="Waligurski E."/>
            <person name="Medina S."/>
            <person name="Paddock L."/>
            <person name="Mostad J."/>
        </authorList>
    </citation>
    <scope>NUCLEOTIDE SEQUENCE</scope>
    <source>
        <strain evidence="13">DFI.9.91</strain>
    </source>
</reference>
<evidence type="ECO:0000256" key="10">
    <source>
        <dbReference type="PIRNR" id="PIRNR006268"/>
    </source>
</evidence>
<dbReference type="Proteomes" id="UP001204562">
    <property type="component" value="Unassembled WGS sequence"/>
</dbReference>
<keyword evidence="7 10" id="KW-0460">Magnesium</keyword>
<keyword evidence="6 10" id="KW-0274">FAD</keyword>
<keyword evidence="12" id="KW-0449">Lipoprotein</keyword>
<evidence type="ECO:0000256" key="12">
    <source>
        <dbReference type="RuleBase" id="RU363002"/>
    </source>
</evidence>
<evidence type="ECO:0000256" key="2">
    <source>
        <dbReference type="ARBA" id="ARBA00016337"/>
    </source>
</evidence>
<evidence type="ECO:0000256" key="9">
    <source>
        <dbReference type="ARBA" id="ARBA00048540"/>
    </source>
</evidence>
<feature type="binding site" evidence="11">
    <location>
        <position position="300"/>
    </location>
    <ligand>
        <name>Mg(2+)</name>
        <dbReference type="ChEBI" id="CHEBI:18420"/>
    </ligand>
</feature>
<keyword evidence="4 10" id="KW-0808">Transferase</keyword>
<keyword evidence="12" id="KW-0472">Membrane</keyword>
<keyword evidence="3 10" id="KW-0285">Flavoprotein</keyword>
<evidence type="ECO:0000313" key="14">
    <source>
        <dbReference type="Proteomes" id="UP001204562"/>
    </source>
</evidence>
<dbReference type="PANTHER" id="PTHR30040">
    <property type="entry name" value="THIAMINE BIOSYNTHESIS LIPOPROTEIN APBE"/>
    <property type="match status" value="1"/>
</dbReference>
<name>A0AAW5JLM1_9FIRM</name>
<gene>
    <name evidence="13" type="ORF">NE579_07160</name>
</gene>
<dbReference type="Pfam" id="PF02424">
    <property type="entry name" value="ApbE"/>
    <property type="match status" value="1"/>
</dbReference>
<comment type="function">
    <text evidence="12">Flavin transferase that catalyzes the transfer of the FMN moiety of FAD and its covalent binding to the hydroxyl group of a threonine residue in a target flavoprotein.</text>
</comment>
<dbReference type="PANTHER" id="PTHR30040:SF2">
    <property type="entry name" value="FAD:PROTEIN FMN TRANSFERASE"/>
    <property type="match status" value="1"/>
</dbReference>
<evidence type="ECO:0000256" key="3">
    <source>
        <dbReference type="ARBA" id="ARBA00022630"/>
    </source>
</evidence>
<sequence length="349" mass="37813">MRRLLAALCAALLLALTACTPRSQTPERHELTYLDVFDTVTTLVAYGGTGEDFSAEAGRIHAELLDYHRLYDIYNDYPGLNNLKTVNDRAGEAPVEVDRRIIDLLLEAREMYGVTGGKVNVAFGSVLSIWHDYREAGILDPERAALPPMEALRAAAEHTDPEAVVIDEERSTVYLADPAMSLDVGAIAKGYAAQRVCDSARARGVESLLLSVGGNVCAIGSRLGADDPWPVGVENPFPGEGGYLHTLRIAGQNLVTSGSYQRYYTVDGRDYHHIIDPDTLMPADDFASVTVLADDSGKADALSTALFNLPYEAGKELAESLEGVEAFWVEPDGTEHCTDGFQAVMDDQT</sequence>
<accession>A0AAW5JLM1</accession>
<dbReference type="PROSITE" id="PS51257">
    <property type="entry name" value="PROKAR_LIPOPROTEIN"/>
    <property type="match status" value="1"/>
</dbReference>
<feature type="chain" id="PRO_5043099416" description="FAD:protein FMN transferase" evidence="12">
    <location>
        <begin position="21"/>
        <end position="349"/>
    </location>
</feature>
<dbReference type="SUPFAM" id="SSF143631">
    <property type="entry name" value="ApbE-like"/>
    <property type="match status" value="1"/>
</dbReference>
<dbReference type="RefSeq" id="WP_256303742.1">
    <property type="nucleotide sequence ID" value="NZ_JANFYS010000012.1"/>
</dbReference>
<evidence type="ECO:0000256" key="11">
    <source>
        <dbReference type="PIRSR" id="PIRSR006268-2"/>
    </source>
</evidence>
<dbReference type="GO" id="GO:0046872">
    <property type="term" value="F:metal ion binding"/>
    <property type="evidence" value="ECO:0007669"/>
    <property type="project" value="UniProtKB-UniRule"/>
</dbReference>
<dbReference type="PIRSF" id="PIRSF006268">
    <property type="entry name" value="ApbE"/>
    <property type="match status" value="1"/>
</dbReference>
<comment type="similarity">
    <text evidence="10 12">Belongs to the ApbE family.</text>
</comment>
<evidence type="ECO:0000256" key="8">
    <source>
        <dbReference type="ARBA" id="ARBA00031306"/>
    </source>
</evidence>
<comment type="subcellular location">
    <subcellularLocation>
        <location evidence="12">Cell inner membrane</location>
        <topology evidence="12">Lipid-anchor</topology>
        <orientation evidence="12">Periplasmic side</orientation>
    </subcellularLocation>
</comment>
<comment type="catalytic activity">
    <reaction evidence="9 10 12">
        <text>L-threonyl-[protein] + FAD = FMN-L-threonyl-[protein] + AMP + H(+)</text>
        <dbReference type="Rhea" id="RHEA:36847"/>
        <dbReference type="Rhea" id="RHEA-COMP:11060"/>
        <dbReference type="Rhea" id="RHEA-COMP:11061"/>
        <dbReference type="ChEBI" id="CHEBI:15378"/>
        <dbReference type="ChEBI" id="CHEBI:30013"/>
        <dbReference type="ChEBI" id="CHEBI:57692"/>
        <dbReference type="ChEBI" id="CHEBI:74257"/>
        <dbReference type="ChEBI" id="CHEBI:456215"/>
        <dbReference type="EC" id="2.7.1.180"/>
    </reaction>
</comment>
<protein>
    <recommendedName>
        <fullName evidence="2 10">FAD:protein FMN transferase</fullName>
        <ecNumber evidence="1 10">2.7.1.180</ecNumber>
    </recommendedName>
    <alternativeName>
        <fullName evidence="8 10">Flavin transferase</fullName>
    </alternativeName>
</protein>
<proteinExistence type="inferred from homology"/>
<keyword evidence="12" id="KW-0997">Cell inner membrane</keyword>
<evidence type="ECO:0000256" key="6">
    <source>
        <dbReference type="ARBA" id="ARBA00022827"/>
    </source>
</evidence>
<dbReference type="AlphaFoldDB" id="A0AAW5JLM1"/>
<dbReference type="Gene3D" id="3.10.520.10">
    <property type="entry name" value="ApbE-like domains"/>
    <property type="match status" value="1"/>
</dbReference>
<evidence type="ECO:0000256" key="7">
    <source>
        <dbReference type="ARBA" id="ARBA00022842"/>
    </source>
</evidence>
<evidence type="ECO:0000256" key="1">
    <source>
        <dbReference type="ARBA" id="ARBA00011955"/>
    </source>
</evidence>
<keyword evidence="12" id="KW-0732">Signal</keyword>
<dbReference type="EC" id="2.7.1.180" evidence="1 10"/>
<dbReference type="InterPro" id="IPR003374">
    <property type="entry name" value="ApbE-like_sf"/>
</dbReference>
<evidence type="ECO:0000313" key="13">
    <source>
        <dbReference type="EMBL" id="MCQ4770243.1"/>
    </source>
</evidence>